<dbReference type="NCBIfam" id="TIGR00857">
    <property type="entry name" value="pyrC_multi"/>
    <property type="match status" value="1"/>
</dbReference>
<dbReference type="InterPro" id="IPR011059">
    <property type="entry name" value="Metal-dep_hydrolase_composite"/>
</dbReference>
<evidence type="ECO:0000256" key="6">
    <source>
        <dbReference type="HAMAP-Rule" id="MF_00220"/>
    </source>
</evidence>
<dbReference type="SUPFAM" id="SSF51556">
    <property type="entry name" value="Metallo-dependent hydrolases"/>
    <property type="match status" value="1"/>
</dbReference>
<evidence type="ECO:0000256" key="1">
    <source>
        <dbReference type="ARBA" id="ARBA00002368"/>
    </source>
</evidence>
<feature type="domain" description="Dihydroorotase catalytic" evidence="7">
    <location>
        <begin position="61"/>
        <end position="246"/>
    </location>
</feature>
<feature type="binding site" evidence="6">
    <location>
        <position position="287"/>
    </location>
    <ligand>
        <name>substrate</name>
    </ligand>
</feature>
<dbReference type="PROSITE" id="PS00482">
    <property type="entry name" value="DIHYDROOROTASE_1"/>
    <property type="match status" value="1"/>
</dbReference>
<feature type="binding site" evidence="6">
    <location>
        <position position="318"/>
    </location>
    <ligand>
        <name>substrate</name>
    </ligand>
</feature>
<dbReference type="InterPro" id="IPR050138">
    <property type="entry name" value="DHOase/Allantoinase_Hydrolase"/>
</dbReference>
<dbReference type="InterPro" id="IPR032466">
    <property type="entry name" value="Metal_Hydrolase"/>
</dbReference>
<feature type="binding site" evidence="6">
    <location>
        <position position="70"/>
    </location>
    <ligand>
        <name>Zn(2+)</name>
        <dbReference type="ChEBI" id="CHEBI:29105"/>
        <label>1</label>
    </ligand>
</feature>
<comment type="caution">
    <text evidence="8">The sequence shown here is derived from an EMBL/GenBank/DDBJ whole genome shotgun (WGS) entry which is preliminary data.</text>
</comment>
<comment type="cofactor">
    <cofactor evidence="6">
        <name>Zn(2+)</name>
        <dbReference type="ChEBI" id="CHEBI:29105"/>
    </cofactor>
    <text evidence="6">Binds 2 Zn(2+) ions per subunit.</text>
</comment>
<feature type="binding site" evidence="6">
    <location>
        <position position="161"/>
    </location>
    <ligand>
        <name>Zn(2+)</name>
        <dbReference type="ChEBI" id="CHEBI:29105"/>
        <label>1</label>
    </ligand>
</feature>
<evidence type="ECO:0000313" key="8">
    <source>
        <dbReference type="EMBL" id="ODM08561.1"/>
    </source>
</evidence>
<dbReference type="PATRIC" id="fig|1432052.4.peg.210"/>
<evidence type="ECO:0000313" key="9">
    <source>
        <dbReference type="Proteomes" id="UP000094067"/>
    </source>
</evidence>
<dbReference type="Pfam" id="PF12890">
    <property type="entry name" value="DHOase"/>
    <property type="match status" value="1"/>
</dbReference>
<evidence type="ECO:0000256" key="2">
    <source>
        <dbReference type="ARBA" id="ARBA00010286"/>
    </source>
</evidence>
<comment type="function">
    <text evidence="1 6">Catalyzes the reversible cyclization of carbamoyl aspartate to dihydroorotate.</text>
</comment>
<dbReference type="Gene3D" id="3.20.20.140">
    <property type="entry name" value="Metal-dependent hydrolases"/>
    <property type="match status" value="1"/>
</dbReference>
<feature type="binding site" evidence="6">
    <location>
        <position position="241"/>
    </location>
    <ligand>
        <name>Zn(2+)</name>
        <dbReference type="ChEBI" id="CHEBI:29105"/>
        <label>2</label>
    </ligand>
</feature>
<dbReference type="Proteomes" id="UP000094067">
    <property type="component" value="Unassembled WGS sequence"/>
</dbReference>
<dbReference type="GO" id="GO:0044205">
    <property type="term" value="P:'de novo' UMP biosynthetic process"/>
    <property type="evidence" value="ECO:0007669"/>
    <property type="project" value="UniProtKB-UniRule"/>
</dbReference>
<feature type="active site" evidence="6">
    <location>
        <position position="314"/>
    </location>
</feature>
<comment type="caution">
    <text evidence="6">Lacks conserved residue(s) required for the propagation of feature annotation.</text>
</comment>
<proteinExistence type="inferred from homology"/>
<dbReference type="SUPFAM" id="SSF51338">
    <property type="entry name" value="Composite domain of metallo-dependent hydrolases"/>
    <property type="match status" value="1"/>
</dbReference>
<comment type="similarity">
    <text evidence="2 6">Belongs to the metallo-dependent hydrolases superfamily. DHOase family. Class I DHOase subfamily.</text>
</comment>
<dbReference type="CDD" id="cd01317">
    <property type="entry name" value="DHOase_IIa"/>
    <property type="match status" value="1"/>
</dbReference>
<evidence type="ECO:0000256" key="5">
    <source>
        <dbReference type="ARBA" id="ARBA00022975"/>
    </source>
</evidence>
<dbReference type="GO" id="GO:0008270">
    <property type="term" value="F:zinc ion binding"/>
    <property type="evidence" value="ECO:0007669"/>
    <property type="project" value="UniProtKB-UniRule"/>
</dbReference>
<feature type="binding site" evidence="6">
    <location>
        <position position="314"/>
    </location>
    <ligand>
        <name>Zn(2+)</name>
        <dbReference type="ChEBI" id="CHEBI:29105"/>
        <label>1</label>
    </ligand>
</feature>
<comment type="pathway">
    <text evidence="6">Pyrimidine metabolism; UMP biosynthesis via de novo pathway; (S)-dihydroorotate from bicarbonate: step 3/3.</text>
</comment>
<feature type="binding site" evidence="6">
    <location>
        <position position="161"/>
    </location>
    <ligand>
        <name>Zn(2+)</name>
        <dbReference type="ChEBI" id="CHEBI:29105"/>
        <label>2</label>
    </ligand>
</feature>
<feature type="binding site" evidence="6">
    <location>
        <position position="104"/>
    </location>
    <ligand>
        <name>substrate</name>
    </ligand>
</feature>
<dbReference type="GO" id="GO:0006145">
    <property type="term" value="P:purine nucleobase catabolic process"/>
    <property type="evidence" value="ECO:0007669"/>
    <property type="project" value="TreeGrafter"/>
</dbReference>
<name>A0A1E3AJE1_9FIRM</name>
<keyword evidence="6" id="KW-0862">Zinc</keyword>
<dbReference type="InterPro" id="IPR024403">
    <property type="entry name" value="DHOase_cat"/>
</dbReference>
<dbReference type="EMBL" id="MCGH01000001">
    <property type="protein sequence ID" value="ODM08561.1"/>
    <property type="molecule type" value="Genomic_DNA"/>
</dbReference>
<evidence type="ECO:0000256" key="4">
    <source>
        <dbReference type="ARBA" id="ARBA00022801"/>
    </source>
</evidence>
<sequence>MLLIKNTHMTDPASGTDAYKDILIQDEKIIKIADSIPETEAAVFSGEKEDMLQIINAEGMIAAPGLVDAHVHFRDPGFTEKEDIDTGAGAAAAGGVTTVVLMANTRPCVDNRETLDYVLEKGRHTPIHVETCANVTMGMKGEKLTDMEGLAAAGAVGFTDDGIPLLKEETARNAMKTVAVLGVPISFHEENPAFIENNGINRGKASGHFGIGGSGRQAEIDMIERDVRLAEETGAAVVIQHISTKEGVALVREAKRRGADVHAEATPHHFTLTEDAVIQYGSLAKMNPPLREEADRQAIIEGLQDNTIDMIATDHAPHTVREKEKPLTEAPSGIIGLETSLSLGIMNLVDTGKLTLLQLMERMSLAPARLYHLDAGYLAEGGPADLILFDEKELWKAEHFRSKSSSTPFQGWEMKGRIHYTICAGKIVYRI</sequence>
<feature type="binding site" evidence="6">
    <location>
        <position position="72"/>
    </location>
    <ligand>
        <name>Zn(2+)</name>
        <dbReference type="ChEBI" id="CHEBI:29105"/>
        <label>1</label>
    </ligand>
</feature>
<dbReference type="HAMAP" id="MF_00220_B">
    <property type="entry name" value="PyrC_classI_B"/>
    <property type="match status" value="1"/>
</dbReference>
<dbReference type="InterPro" id="IPR002195">
    <property type="entry name" value="Dihydroorotase_CS"/>
</dbReference>
<dbReference type="Gene3D" id="2.30.40.10">
    <property type="entry name" value="Urease, subunit C, domain 1"/>
    <property type="match status" value="1"/>
</dbReference>
<evidence type="ECO:0000259" key="7">
    <source>
        <dbReference type="Pfam" id="PF12890"/>
    </source>
</evidence>
<keyword evidence="5 6" id="KW-0665">Pyrimidine biosynthesis</keyword>
<dbReference type="AlphaFoldDB" id="A0A1E3AJE1"/>
<dbReference type="GO" id="GO:0005737">
    <property type="term" value="C:cytoplasm"/>
    <property type="evidence" value="ECO:0007669"/>
    <property type="project" value="TreeGrafter"/>
</dbReference>
<dbReference type="PROSITE" id="PS00483">
    <property type="entry name" value="DIHYDROOROTASE_2"/>
    <property type="match status" value="1"/>
</dbReference>
<dbReference type="PANTHER" id="PTHR43668">
    <property type="entry name" value="ALLANTOINASE"/>
    <property type="match status" value="1"/>
</dbReference>
<dbReference type="RefSeq" id="WP_207649119.1">
    <property type="nucleotide sequence ID" value="NZ_MCGH01000001.1"/>
</dbReference>
<feature type="binding site" evidence="6">
    <location>
        <begin position="72"/>
        <end position="74"/>
    </location>
    <ligand>
        <name>substrate</name>
    </ligand>
</feature>
<keyword evidence="3 6" id="KW-0479">Metal-binding</keyword>
<gene>
    <name evidence="6 8" type="primary">pyrC</name>
    <name evidence="8" type="ORF">BEI61_00190</name>
</gene>
<feature type="binding site" evidence="6">
    <location>
        <position position="188"/>
    </location>
    <ligand>
        <name>Zn(2+)</name>
        <dbReference type="ChEBI" id="CHEBI:29105"/>
        <label>2</label>
    </ligand>
</feature>
<dbReference type="InterPro" id="IPR004722">
    <property type="entry name" value="DHOase"/>
</dbReference>
<accession>A0A1E3AJE1</accession>
<comment type="catalytic activity">
    <reaction evidence="6">
        <text>(S)-dihydroorotate + H2O = N-carbamoyl-L-aspartate + H(+)</text>
        <dbReference type="Rhea" id="RHEA:24296"/>
        <dbReference type="ChEBI" id="CHEBI:15377"/>
        <dbReference type="ChEBI" id="CHEBI:15378"/>
        <dbReference type="ChEBI" id="CHEBI:30864"/>
        <dbReference type="ChEBI" id="CHEBI:32814"/>
        <dbReference type="EC" id="3.5.2.3"/>
    </reaction>
</comment>
<reference evidence="8 9" key="1">
    <citation type="submission" date="2016-07" db="EMBL/GenBank/DDBJ databases">
        <title>Characterization of isolates of Eisenbergiella tayi derived from blood cultures, using whole genome sequencing.</title>
        <authorList>
            <person name="Burdz T."/>
            <person name="Wiebe D."/>
            <person name="Huynh C."/>
            <person name="Bernard K."/>
        </authorList>
    </citation>
    <scope>NUCLEOTIDE SEQUENCE [LARGE SCALE GENOMIC DNA]</scope>
    <source>
        <strain evidence="8 9">NML 110608</strain>
    </source>
</reference>
<evidence type="ECO:0000256" key="3">
    <source>
        <dbReference type="ARBA" id="ARBA00022723"/>
    </source>
</evidence>
<dbReference type="GO" id="GO:0004038">
    <property type="term" value="F:allantoinase activity"/>
    <property type="evidence" value="ECO:0007669"/>
    <property type="project" value="TreeGrafter"/>
</dbReference>
<keyword evidence="4 6" id="KW-0378">Hydrolase</keyword>
<dbReference type="GO" id="GO:0004151">
    <property type="term" value="F:dihydroorotase activity"/>
    <property type="evidence" value="ECO:0007669"/>
    <property type="project" value="UniProtKB-UniRule"/>
</dbReference>
<dbReference type="EC" id="3.5.2.3" evidence="6"/>
<protein>
    <recommendedName>
        <fullName evidence="6">Dihydroorotase</fullName>
        <shortName evidence="6">DHOase</shortName>
        <ecNumber evidence="6">3.5.2.3</ecNumber>
    </recommendedName>
</protein>
<dbReference type="UniPathway" id="UPA00070">
    <property type="reaction ID" value="UER00117"/>
</dbReference>
<dbReference type="PANTHER" id="PTHR43668:SF2">
    <property type="entry name" value="ALLANTOINASE"/>
    <property type="match status" value="1"/>
</dbReference>
<organism evidence="8 9">
    <name type="scientific">Eisenbergiella tayi</name>
    <dbReference type="NCBI Taxonomy" id="1432052"/>
    <lineage>
        <taxon>Bacteria</taxon>
        <taxon>Bacillati</taxon>
        <taxon>Bacillota</taxon>
        <taxon>Clostridia</taxon>
        <taxon>Lachnospirales</taxon>
        <taxon>Lachnospiraceae</taxon>
        <taxon>Eisenbergiella</taxon>
    </lineage>
</organism>